<name>A0AAE0P6I1_9PEZI</name>
<protein>
    <submittedName>
        <fullName evidence="2">Uncharacterized protein</fullName>
    </submittedName>
</protein>
<keyword evidence="3" id="KW-1185">Reference proteome</keyword>
<dbReference type="EMBL" id="JAULSW010000001">
    <property type="protein sequence ID" value="KAK3393870.1"/>
    <property type="molecule type" value="Genomic_DNA"/>
</dbReference>
<evidence type="ECO:0000313" key="2">
    <source>
        <dbReference type="EMBL" id="KAK3393870.1"/>
    </source>
</evidence>
<comment type="caution">
    <text evidence="2">The sequence shown here is derived from an EMBL/GenBank/DDBJ whole genome shotgun (WGS) entry which is preliminary data.</text>
</comment>
<feature type="region of interest" description="Disordered" evidence="1">
    <location>
        <begin position="266"/>
        <end position="285"/>
    </location>
</feature>
<gene>
    <name evidence="2" type="ORF">B0H63DRAFT_459425</name>
</gene>
<accession>A0AAE0P6I1</accession>
<evidence type="ECO:0000256" key="1">
    <source>
        <dbReference type="SAM" id="MobiDB-lite"/>
    </source>
</evidence>
<dbReference type="AlphaFoldDB" id="A0AAE0P6I1"/>
<dbReference type="Proteomes" id="UP001285441">
    <property type="component" value="Unassembled WGS sequence"/>
</dbReference>
<sequence length="348" mass="40327">MRRVNMLSTISPMLQARITRLKHNPGQHWIVVIDKDANGFTVDEAIQVLAWIGPDKANKRIRLSNLCTISNVMWFFEIIPKYFPACSSWEATNDDHRIIASSSEVYQTPPRSRTSHSSGSDENWYCWHSRTAHDSRMTALELTNIGLVLEWTDVFKREIKTVVWDWTGSEASVSQAVLSTPVELLKSNGNQGLDKQRRIEKEIILTYMRGYLDETDENNKPNINNIKLTKKDLNSHRMPLESTRFPQPSIYNMMKEIQTAILKPRRASGQVPPVPRTLNPNRPTTSGILGKIKKVEHDVELWFHGGEAHRRFVEKMLEDVHNFIERKQAELANSMLRWHETEVWKMDK</sequence>
<reference evidence="2" key="1">
    <citation type="journal article" date="2023" name="Mol. Phylogenet. Evol.">
        <title>Genome-scale phylogeny and comparative genomics of the fungal order Sordariales.</title>
        <authorList>
            <person name="Hensen N."/>
            <person name="Bonometti L."/>
            <person name="Westerberg I."/>
            <person name="Brannstrom I.O."/>
            <person name="Guillou S."/>
            <person name="Cros-Aarteil S."/>
            <person name="Calhoun S."/>
            <person name="Haridas S."/>
            <person name="Kuo A."/>
            <person name="Mondo S."/>
            <person name="Pangilinan J."/>
            <person name="Riley R."/>
            <person name="LaButti K."/>
            <person name="Andreopoulos B."/>
            <person name="Lipzen A."/>
            <person name="Chen C."/>
            <person name="Yan M."/>
            <person name="Daum C."/>
            <person name="Ng V."/>
            <person name="Clum A."/>
            <person name="Steindorff A."/>
            <person name="Ohm R.A."/>
            <person name="Martin F."/>
            <person name="Silar P."/>
            <person name="Natvig D.O."/>
            <person name="Lalanne C."/>
            <person name="Gautier V."/>
            <person name="Ament-Velasquez S.L."/>
            <person name="Kruys A."/>
            <person name="Hutchinson M.I."/>
            <person name="Powell A.J."/>
            <person name="Barry K."/>
            <person name="Miller A.N."/>
            <person name="Grigoriev I.V."/>
            <person name="Debuchy R."/>
            <person name="Gladieux P."/>
            <person name="Hiltunen Thoren M."/>
            <person name="Johannesson H."/>
        </authorList>
    </citation>
    <scope>NUCLEOTIDE SEQUENCE</scope>
    <source>
        <strain evidence="2">CBS 232.78</strain>
    </source>
</reference>
<proteinExistence type="predicted"/>
<reference evidence="2" key="2">
    <citation type="submission" date="2023-06" db="EMBL/GenBank/DDBJ databases">
        <authorList>
            <consortium name="Lawrence Berkeley National Laboratory"/>
            <person name="Haridas S."/>
            <person name="Hensen N."/>
            <person name="Bonometti L."/>
            <person name="Westerberg I."/>
            <person name="Brannstrom I.O."/>
            <person name="Guillou S."/>
            <person name="Cros-Aarteil S."/>
            <person name="Calhoun S."/>
            <person name="Kuo A."/>
            <person name="Mondo S."/>
            <person name="Pangilinan J."/>
            <person name="Riley R."/>
            <person name="LaButti K."/>
            <person name="Andreopoulos B."/>
            <person name="Lipzen A."/>
            <person name="Chen C."/>
            <person name="Yanf M."/>
            <person name="Daum C."/>
            <person name="Ng V."/>
            <person name="Clum A."/>
            <person name="Steindorff A."/>
            <person name="Ohm R."/>
            <person name="Martin F."/>
            <person name="Silar P."/>
            <person name="Natvig D."/>
            <person name="Lalanne C."/>
            <person name="Gautier V."/>
            <person name="Ament-velasquez S.L."/>
            <person name="Kruys A."/>
            <person name="Hutchinson M.I."/>
            <person name="Powell A.J."/>
            <person name="Barry K."/>
            <person name="Miller A.N."/>
            <person name="Grigoriev I.V."/>
            <person name="Debuchy R."/>
            <person name="Gladieux P."/>
            <person name="Thoren M.H."/>
            <person name="Johannesson H."/>
        </authorList>
    </citation>
    <scope>NUCLEOTIDE SEQUENCE</scope>
    <source>
        <strain evidence="2">CBS 232.78</strain>
    </source>
</reference>
<organism evidence="2 3">
    <name type="scientific">Podospora didyma</name>
    <dbReference type="NCBI Taxonomy" id="330526"/>
    <lineage>
        <taxon>Eukaryota</taxon>
        <taxon>Fungi</taxon>
        <taxon>Dikarya</taxon>
        <taxon>Ascomycota</taxon>
        <taxon>Pezizomycotina</taxon>
        <taxon>Sordariomycetes</taxon>
        <taxon>Sordariomycetidae</taxon>
        <taxon>Sordariales</taxon>
        <taxon>Podosporaceae</taxon>
        <taxon>Podospora</taxon>
    </lineage>
</organism>
<evidence type="ECO:0000313" key="3">
    <source>
        <dbReference type="Proteomes" id="UP001285441"/>
    </source>
</evidence>